<dbReference type="EMBL" id="JAQQWI010000016">
    <property type="protein sequence ID" value="KAK8009034.1"/>
    <property type="molecule type" value="Genomic_DNA"/>
</dbReference>
<gene>
    <name evidence="1" type="ORF">PG991_011585</name>
</gene>
<keyword evidence="2" id="KW-1185">Reference proteome</keyword>
<dbReference type="InterPro" id="IPR038883">
    <property type="entry name" value="AN11006-like"/>
</dbReference>
<dbReference type="PANTHER" id="PTHR42085:SF2">
    <property type="entry name" value="F-BOX DOMAIN-CONTAINING PROTEIN"/>
    <property type="match status" value="1"/>
</dbReference>
<evidence type="ECO:0000313" key="2">
    <source>
        <dbReference type="Proteomes" id="UP001396898"/>
    </source>
</evidence>
<proteinExistence type="predicted"/>
<accession>A0ABR1RFL4</accession>
<evidence type="ECO:0000313" key="1">
    <source>
        <dbReference type="EMBL" id="KAK8009034.1"/>
    </source>
</evidence>
<organism evidence="1 2">
    <name type="scientific">Apiospora marii</name>
    <dbReference type="NCBI Taxonomy" id="335849"/>
    <lineage>
        <taxon>Eukaryota</taxon>
        <taxon>Fungi</taxon>
        <taxon>Dikarya</taxon>
        <taxon>Ascomycota</taxon>
        <taxon>Pezizomycotina</taxon>
        <taxon>Sordariomycetes</taxon>
        <taxon>Xylariomycetidae</taxon>
        <taxon>Amphisphaeriales</taxon>
        <taxon>Apiosporaceae</taxon>
        <taxon>Apiospora</taxon>
    </lineage>
</organism>
<reference evidence="1 2" key="1">
    <citation type="submission" date="2023-01" db="EMBL/GenBank/DDBJ databases">
        <title>Analysis of 21 Apiospora genomes using comparative genomics revels a genus with tremendous synthesis potential of carbohydrate active enzymes and secondary metabolites.</title>
        <authorList>
            <person name="Sorensen T."/>
        </authorList>
    </citation>
    <scope>NUCLEOTIDE SEQUENCE [LARGE SCALE GENOMIC DNA]</scope>
    <source>
        <strain evidence="1 2">CBS 20057</strain>
    </source>
</reference>
<dbReference type="PANTHER" id="PTHR42085">
    <property type="entry name" value="F-BOX DOMAIN-CONTAINING PROTEIN"/>
    <property type="match status" value="1"/>
</dbReference>
<dbReference type="Proteomes" id="UP001396898">
    <property type="component" value="Unassembled WGS sequence"/>
</dbReference>
<comment type="caution">
    <text evidence="1">The sequence shown here is derived from an EMBL/GenBank/DDBJ whole genome shotgun (WGS) entry which is preliminary data.</text>
</comment>
<protein>
    <submittedName>
        <fullName evidence="1">Uncharacterized protein</fullName>
    </submittedName>
</protein>
<name>A0ABR1RFL4_9PEZI</name>
<sequence length="250" mass="28909">MASSKYFPFFSLPGELREVILQYALPVESTCIIRPYGQHAVLEEVSSALGDLFVVSYQMYQEASAIFYRQRGFVVDVSSRRAYDEFAADNELFSPQLQEVRRRIRSLTIILKRIGGDFEQKLAPVISDMILSGELRNMRFQLLSPAMDTVFQSRPLLARRSGVGADLEHTPPFQRLLSLVADPDLEQVEICIAGVHLRFWCAFHEESRQDCPCSEREMRVNAQRWLKVDWKRLVKTYGNVQEILRVGERW</sequence>